<comment type="caution">
    <text evidence="1">The sequence shown here is derived from an EMBL/GenBank/DDBJ whole genome shotgun (WGS) entry which is preliminary data.</text>
</comment>
<evidence type="ECO:0000313" key="1">
    <source>
        <dbReference type="EMBL" id="KAK8982354.1"/>
    </source>
</evidence>
<protein>
    <recommendedName>
        <fullName evidence="3">FBD domain-containing protein</fullName>
    </recommendedName>
</protein>
<organism evidence="1 2">
    <name type="scientific">Hibiscus sabdariffa</name>
    <name type="common">roselle</name>
    <dbReference type="NCBI Taxonomy" id="183260"/>
    <lineage>
        <taxon>Eukaryota</taxon>
        <taxon>Viridiplantae</taxon>
        <taxon>Streptophyta</taxon>
        <taxon>Embryophyta</taxon>
        <taxon>Tracheophyta</taxon>
        <taxon>Spermatophyta</taxon>
        <taxon>Magnoliopsida</taxon>
        <taxon>eudicotyledons</taxon>
        <taxon>Gunneridae</taxon>
        <taxon>Pentapetalae</taxon>
        <taxon>rosids</taxon>
        <taxon>malvids</taxon>
        <taxon>Malvales</taxon>
        <taxon>Malvaceae</taxon>
        <taxon>Malvoideae</taxon>
        <taxon>Hibiscus</taxon>
    </lineage>
</organism>
<keyword evidence="2" id="KW-1185">Reference proteome</keyword>
<gene>
    <name evidence="1" type="ORF">V6N11_037525</name>
</gene>
<accession>A0ABR2P1V1</accession>
<sequence length="100" mass="11726">MSLYVEYFRNSNVKHRRKVKHMMLREVEILGFVGAAEDSVLVYFLSLIAPNLDSIVINRCLPRWFRAAVVDERKIMELEGLPTICCRQINLKAPNFYYSD</sequence>
<dbReference type="Proteomes" id="UP001396334">
    <property type="component" value="Unassembled WGS sequence"/>
</dbReference>
<reference evidence="1 2" key="1">
    <citation type="journal article" date="2024" name="G3 (Bethesda)">
        <title>Genome assembly of Hibiscus sabdariffa L. provides insights into metabolisms of medicinal natural products.</title>
        <authorList>
            <person name="Kim T."/>
        </authorList>
    </citation>
    <scope>NUCLEOTIDE SEQUENCE [LARGE SCALE GENOMIC DNA]</scope>
    <source>
        <strain evidence="1">TK-2024</strain>
        <tissue evidence="1">Old leaves</tissue>
    </source>
</reference>
<dbReference type="EMBL" id="JBBPBN010000086">
    <property type="protein sequence ID" value="KAK8982354.1"/>
    <property type="molecule type" value="Genomic_DNA"/>
</dbReference>
<proteinExistence type="predicted"/>
<evidence type="ECO:0008006" key="3">
    <source>
        <dbReference type="Google" id="ProtNLM"/>
    </source>
</evidence>
<name>A0ABR2P1V1_9ROSI</name>
<evidence type="ECO:0000313" key="2">
    <source>
        <dbReference type="Proteomes" id="UP001396334"/>
    </source>
</evidence>